<reference evidence="2 3" key="1">
    <citation type="journal article" date="2014" name="Genome Biol.">
        <title>Transcriptome and methylome profiling reveals relics of genome dominance in the mesopolyploid Brassica oleracea.</title>
        <authorList>
            <person name="Parkin I.A."/>
            <person name="Koh C."/>
            <person name="Tang H."/>
            <person name="Robinson S.J."/>
            <person name="Kagale S."/>
            <person name="Clarke W.E."/>
            <person name="Town C.D."/>
            <person name="Nixon J."/>
            <person name="Krishnakumar V."/>
            <person name="Bidwell S.L."/>
            <person name="Denoeud F."/>
            <person name="Belcram H."/>
            <person name="Links M.G."/>
            <person name="Just J."/>
            <person name="Clarke C."/>
            <person name="Bender T."/>
            <person name="Huebert T."/>
            <person name="Mason A.S."/>
            <person name="Pires J.C."/>
            <person name="Barker G."/>
            <person name="Moore J."/>
            <person name="Walley P.G."/>
            <person name="Manoli S."/>
            <person name="Batley J."/>
            <person name="Edwards D."/>
            <person name="Nelson M.N."/>
            <person name="Wang X."/>
            <person name="Paterson A.H."/>
            <person name="King G."/>
            <person name="Bancroft I."/>
            <person name="Chalhoub B."/>
            <person name="Sharpe A.G."/>
        </authorList>
    </citation>
    <scope>NUCLEOTIDE SEQUENCE</scope>
    <source>
        <strain evidence="2 3">cv. TO1000</strain>
    </source>
</reference>
<dbReference type="InterPro" id="IPR006912">
    <property type="entry name" value="Harbinger_derived_prot"/>
</dbReference>
<protein>
    <recommendedName>
        <fullName evidence="4">Myb-like domain-containing protein</fullName>
    </recommendedName>
</protein>
<sequence>GVSIGGIVASLSLVDESASPSLSSTIPPLSLSISSPNPCLRRSLRRFRLPLDLLDDSAYLSLSTTAHVDQASLHLSLRPVAILDEIKPKIKRVGVSSKKRSVVWTDEEASYFSPAESRGRHTWTPTDVNVLISAWLNTSKDPVVGNEQWLVAFWKRIAAYYSASPKIAECDRRESSQCKQMWHKINDLVGKFCGAFEAATREKTSGQNKTDVLKHAHEIFFNNYKKKLTLEHAWKELRHDQKWSGKFCGAFEAATREKTSGQNETDVLKHVHEIFFNNYKKKLTLEHAWKELRHDQKWSDLSSACSQGDSKRKKLENGSHSACSLADEGTTRPPGVKAAKARGKKQLGDGKELDEFQKMWRIKQEDLVIKEKLSKMKLLDRLMIKQEPLDDDEGALKNKVQDGCLGLKRVTESTERCLAVSSRVNSIRVLAYGSAADAVDEYLWLGETTTRLCVENFMEGIIYLFGDEDLRRPTQADLQRLLDVGEYRGFPGMIGSIDGMHWKWKNCPTAWKGQYSRGSGTLNDINVLDRSPIFDDIINGHTPEVTYYVNGREYHLTYYLTDDIYPKWATFIQSIQLPQGPKAVLFVQRQETVRKDVERAFGVLQARFAIVKNPAFFWDKVKIRKIMRACIILHSMIVEDERDGYTQFDPSEFQQAEDNGSSHVDLDFSTDMPTNIANMMDVRTRIRDRHMHQQLKDDLVEHVWFKFGRDEDNN</sequence>
<organism evidence="2 3">
    <name type="scientific">Brassica oleracea var. oleracea</name>
    <dbReference type="NCBI Taxonomy" id="109376"/>
    <lineage>
        <taxon>Eukaryota</taxon>
        <taxon>Viridiplantae</taxon>
        <taxon>Streptophyta</taxon>
        <taxon>Embryophyta</taxon>
        <taxon>Tracheophyta</taxon>
        <taxon>Spermatophyta</taxon>
        <taxon>Magnoliopsida</taxon>
        <taxon>eudicotyledons</taxon>
        <taxon>Gunneridae</taxon>
        <taxon>Pentapetalae</taxon>
        <taxon>rosids</taxon>
        <taxon>malvids</taxon>
        <taxon>Brassicales</taxon>
        <taxon>Brassicaceae</taxon>
        <taxon>Brassiceae</taxon>
        <taxon>Brassica</taxon>
    </lineage>
</organism>
<dbReference type="PANTHER" id="PTHR47150">
    <property type="entry name" value="OS12G0169200 PROTEIN"/>
    <property type="match status" value="1"/>
</dbReference>
<evidence type="ECO:0000256" key="1">
    <source>
        <dbReference type="SAM" id="MobiDB-lite"/>
    </source>
</evidence>
<evidence type="ECO:0000313" key="2">
    <source>
        <dbReference type="EnsemblPlants" id="Bo6g080160.1"/>
    </source>
</evidence>
<reference evidence="2" key="2">
    <citation type="submission" date="2015-03" db="UniProtKB">
        <authorList>
            <consortium name="EnsemblPlants"/>
        </authorList>
    </citation>
    <scope>IDENTIFICATION</scope>
</reference>
<evidence type="ECO:0008006" key="4">
    <source>
        <dbReference type="Google" id="ProtNLM"/>
    </source>
</evidence>
<dbReference type="AlphaFoldDB" id="A0A0D3CVK0"/>
<evidence type="ECO:0000313" key="3">
    <source>
        <dbReference type="Proteomes" id="UP000032141"/>
    </source>
</evidence>
<dbReference type="EnsemblPlants" id="Bo6g080160.1">
    <property type="protein sequence ID" value="Bo6g080160.1"/>
    <property type="gene ID" value="Bo6g080160"/>
</dbReference>
<dbReference type="PANTHER" id="PTHR47150:SF5">
    <property type="entry name" value="OS07G0546750 PROTEIN"/>
    <property type="match status" value="1"/>
</dbReference>
<name>A0A0D3CVK0_BRAOL</name>
<keyword evidence="3" id="KW-1185">Reference proteome</keyword>
<feature type="region of interest" description="Disordered" evidence="1">
    <location>
        <begin position="309"/>
        <end position="345"/>
    </location>
</feature>
<proteinExistence type="predicted"/>
<dbReference type="STRING" id="109376.A0A0D3CVK0"/>
<accession>A0A0D3CVK0</accession>
<dbReference type="HOGENOM" id="CLU_012390_5_3_1"/>
<dbReference type="Proteomes" id="UP000032141">
    <property type="component" value="Chromosome C6"/>
</dbReference>
<dbReference type="Gramene" id="Bo6g080160.1">
    <property type="protein sequence ID" value="Bo6g080160.1"/>
    <property type="gene ID" value="Bo6g080160"/>
</dbReference>
<dbReference type="Pfam" id="PF04827">
    <property type="entry name" value="Plant_tran"/>
    <property type="match status" value="1"/>
</dbReference>